<keyword evidence="3 6" id="KW-1133">Transmembrane helix</keyword>
<feature type="region of interest" description="Disordered" evidence="5">
    <location>
        <begin position="371"/>
        <end position="407"/>
    </location>
</feature>
<organism evidence="8 9">
    <name type="scientific">Candidatus Lumbricidiphila eiseniae</name>
    <dbReference type="NCBI Taxonomy" id="1969409"/>
    <lineage>
        <taxon>Bacteria</taxon>
        <taxon>Bacillati</taxon>
        <taxon>Actinomycetota</taxon>
        <taxon>Actinomycetes</taxon>
        <taxon>Micrococcales</taxon>
        <taxon>Microbacteriaceae</taxon>
        <taxon>Candidatus Lumbricidiphila</taxon>
    </lineage>
</organism>
<feature type="transmembrane region" description="Helical" evidence="6">
    <location>
        <begin position="103"/>
        <end position="121"/>
    </location>
</feature>
<feature type="transmembrane region" description="Helical" evidence="6">
    <location>
        <begin position="345"/>
        <end position="367"/>
    </location>
</feature>
<name>A0A2A6FPX3_9MICO</name>
<evidence type="ECO:0000256" key="4">
    <source>
        <dbReference type="ARBA" id="ARBA00023136"/>
    </source>
</evidence>
<evidence type="ECO:0000313" key="8">
    <source>
        <dbReference type="EMBL" id="PDQ34661.1"/>
    </source>
</evidence>
<evidence type="ECO:0000256" key="3">
    <source>
        <dbReference type="ARBA" id="ARBA00022989"/>
    </source>
</evidence>
<comment type="caution">
    <text evidence="8">The sequence shown here is derived from an EMBL/GenBank/DDBJ whole genome shotgun (WGS) entry which is preliminary data.</text>
</comment>
<keyword evidence="4 6" id="KW-0472">Membrane</keyword>
<dbReference type="Proteomes" id="UP000219994">
    <property type="component" value="Unassembled WGS sequence"/>
</dbReference>
<keyword evidence="2 6" id="KW-0812">Transmembrane</keyword>
<evidence type="ECO:0000256" key="2">
    <source>
        <dbReference type="ARBA" id="ARBA00022692"/>
    </source>
</evidence>
<reference evidence="9" key="1">
    <citation type="submission" date="2017-03" db="EMBL/GenBank/DDBJ databases">
        <authorList>
            <person name="Lund M.B."/>
        </authorList>
    </citation>
    <scope>NUCLEOTIDE SEQUENCE [LARGE SCALE GENOMIC DNA]</scope>
</reference>
<feature type="transmembrane region" description="Helical" evidence="6">
    <location>
        <begin position="317"/>
        <end position="339"/>
    </location>
</feature>
<dbReference type="PANTHER" id="PTHR39535">
    <property type="entry name" value="SPORULATION-DELAYING PROTEIN SDPB"/>
    <property type="match status" value="1"/>
</dbReference>
<dbReference type="PANTHER" id="PTHR39535:SF2">
    <property type="entry name" value="HTTM DOMAIN-CONTAINING PROTEIN"/>
    <property type="match status" value="1"/>
</dbReference>
<feature type="transmembrane region" description="Helical" evidence="6">
    <location>
        <begin position="128"/>
        <end position="146"/>
    </location>
</feature>
<proteinExistence type="predicted"/>
<dbReference type="SMART" id="SM00752">
    <property type="entry name" value="HTTM"/>
    <property type="match status" value="1"/>
</dbReference>
<accession>A0A2A6FPX3</accession>
<feature type="transmembrane region" description="Helical" evidence="6">
    <location>
        <begin position="152"/>
        <end position="170"/>
    </location>
</feature>
<comment type="subcellular location">
    <subcellularLocation>
        <location evidence="1">Endomembrane system</location>
        <topology evidence="1">Multi-pass membrane protein</topology>
    </subcellularLocation>
</comment>
<dbReference type="InterPro" id="IPR052964">
    <property type="entry name" value="Sporulation_signal_mat"/>
</dbReference>
<feature type="transmembrane region" description="Helical" evidence="6">
    <location>
        <begin position="63"/>
        <end position="83"/>
    </location>
</feature>
<dbReference type="GO" id="GO:0012505">
    <property type="term" value="C:endomembrane system"/>
    <property type="evidence" value="ECO:0007669"/>
    <property type="project" value="UniProtKB-SubCell"/>
</dbReference>
<evidence type="ECO:0000256" key="5">
    <source>
        <dbReference type="SAM" id="MobiDB-lite"/>
    </source>
</evidence>
<evidence type="ECO:0000256" key="6">
    <source>
        <dbReference type="SAM" id="Phobius"/>
    </source>
</evidence>
<feature type="domain" description="HTTM-like" evidence="7">
    <location>
        <begin position="59"/>
        <end position="355"/>
    </location>
</feature>
<evidence type="ECO:0000313" key="9">
    <source>
        <dbReference type="Proteomes" id="UP000219994"/>
    </source>
</evidence>
<dbReference type="EMBL" id="NAEP01000049">
    <property type="protein sequence ID" value="PDQ34661.1"/>
    <property type="molecule type" value="Genomic_DNA"/>
</dbReference>
<dbReference type="AlphaFoldDB" id="A0A2A6FPX3"/>
<protein>
    <recommendedName>
        <fullName evidence="7">HTTM-like domain-containing protein</fullName>
    </recommendedName>
</protein>
<feature type="compositionally biased region" description="Gly residues" evidence="5">
    <location>
        <begin position="379"/>
        <end position="395"/>
    </location>
</feature>
<evidence type="ECO:0000259" key="7">
    <source>
        <dbReference type="SMART" id="SM00752"/>
    </source>
</evidence>
<feature type="transmembrane region" description="Helical" evidence="6">
    <location>
        <begin position="287"/>
        <end position="310"/>
    </location>
</feature>
<evidence type="ECO:0000256" key="1">
    <source>
        <dbReference type="ARBA" id="ARBA00004127"/>
    </source>
</evidence>
<gene>
    <name evidence="8" type="ORF">B5766_10055</name>
</gene>
<feature type="transmembrane region" description="Helical" evidence="6">
    <location>
        <begin position="223"/>
        <end position="248"/>
    </location>
</feature>
<sequence length="407" mass="44092">MTKKPATATVRSVDSAPGKSPHFIGRAARTLGSLTRETLATIRAGSSMTYQKGEDWIVGAKRAVYGLAVARMLIAIMFIGTALSNWSTRNYTFGPGVAWSGQIQFPASSFATIWPFSLVTGAAHNSTAVTLVFVSLIVCSILFGIGYRSRLVMFPLFVLWVGMVNMDLYVQDQSDNLSRMAMISMFFTAPAQVWSVDAWRRRRFVENPNDNFLRKLWRFQPVLPTWVTNIFHNFAIVIIGAQLCMVYASGGLFKAGGLPWQNGTAIYAPIHTRQFGTWPVLTDIVTAWGPMVALGTIGTVLVQVAFPLMLLRRGTRILALVTIFGFHVVIAVLMGLPWFSVSMLAFDAIFIRDITWAGMGAAVVAAWRRTGQKSVSRSPGGGASGADGRAGGVLAGSGRAAPPPESS</sequence>
<dbReference type="InterPro" id="IPR011020">
    <property type="entry name" value="HTTM-like"/>
</dbReference>
<feature type="region of interest" description="Disordered" evidence="5">
    <location>
        <begin position="1"/>
        <end position="20"/>
    </location>
</feature>